<proteinExistence type="predicted"/>
<evidence type="ECO:0000256" key="8">
    <source>
        <dbReference type="SAM" id="MobiDB-lite"/>
    </source>
</evidence>
<keyword evidence="4 9" id="KW-0812">Transmembrane</keyword>
<keyword evidence="2" id="KW-0813">Transport</keyword>
<name>A0ABS2TVU6_9ACTN</name>
<evidence type="ECO:0000313" key="12">
    <source>
        <dbReference type="Proteomes" id="UP000749040"/>
    </source>
</evidence>
<keyword evidence="5 9" id="KW-1133">Transmembrane helix</keyword>
<accession>A0ABS2TVU6</accession>
<protein>
    <submittedName>
        <fullName evidence="11">MFS transporter</fullName>
    </submittedName>
</protein>
<evidence type="ECO:0000256" key="9">
    <source>
        <dbReference type="SAM" id="Phobius"/>
    </source>
</evidence>
<evidence type="ECO:0000256" key="2">
    <source>
        <dbReference type="ARBA" id="ARBA00022448"/>
    </source>
</evidence>
<evidence type="ECO:0000256" key="3">
    <source>
        <dbReference type="ARBA" id="ARBA00022475"/>
    </source>
</evidence>
<gene>
    <name evidence="11" type="ORF">ITX44_23595</name>
</gene>
<feature type="transmembrane region" description="Helical" evidence="9">
    <location>
        <begin position="278"/>
        <end position="300"/>
    </location>
</feature>
<dbReference type="PANTHER" id="PTHR42718">
    <property type="entry name" value="MAJOR FACILITATOR SUPERFAMILY MULTIDRUG TRANSPORTER MFSC"/>
    <property type="match status" value="1"/>
</dbReference>
<feature type="region of interest" description="Disordered" evidence="8">
    <location>
        <begin position="474"/>
        <end position="495"/>
    </location>
</feature>
<evidence type="ECO:0000256" key="4">
    <source>
        <dbReference type="ARBA" id="ARBA00022692"/>
    </source>
</evidence>
<feature type="transmembrane region" description="Helical" evidence="9">
    <location>
        <begin position="407"/>
        <end position="427"/>
    </location>
</feature>
<keyword evidence="3" id="KW-1003">Cell membrane</keyword>
<evidence type="ECO:0000313" key="11">
    <source>
        <dbReference type="EMBL" id="MBM9507467.1"/>
    </source>
</evidence>
<feature type="transmembrane region" description="Helical" evidence="9">
    <location>
        <begin position="52"/>
        <end position="70"/>
    </location>
</feature>
<feature type="transmembrane region" description="Helical" evidence="9">
    <location>
        <begin position="146"/>
        <end position="172"/>
    </location>
</feature>
<evidence type="ECO:0000256" key="6">
    <source>
        <dbReference type="ARBA" id="ARBA00023136"/>
    </source>
</evidence>
<dbReference type="SUPFAM" id="SSF103473">
    <property type="entry name" value="MFS general substrate transporter"/>
    <property type="match status" value="1"/>
</dbReference>
<feature type="transmembrane region" description="Helical" evidence="9">
    <location>
        <begin position="344"/>
        <end position="363"/>
    </location>
</feature>
<dbReference type="InterPro" id="IPR011701">
    <property type="entry name" value="MFS"/>
</dbReference>
<dbReference type="Proteomes" id="UP000749040">
    <property type="component" value="Unassembled WGS sequence"/>
</dbReference>
<dbReference type="Pfam" id="PF07690">
    <property type="entry name" value="MFS_1"/>
    <property type="match status" value="1"/>
</dbReference>
<dbReference type="Gene3D" id="1.20.1250.20">
    <property type="entry name" value="MFS general substrate transporter like domains"/>
    <property type="match status" value="1"/>
</dbReference>
<dbReference type="EMBL" id="JADKYB010000013">
    <property type="protein sequence ID" value="MBM9507467.1"/>
    <property type="molecule type" value="Genomic_DNA"/>
</dbReference>
<keyword evidence="7" id="KW-0046">Antibiotic resistance</keyword>
<evidence type="ECO:0000256" key="5">
    <source>
        <dbReference type="ARBA" id="ARBA00022989"/>
    </source>
</evidence>
<evidence type="ECO:0000256" key="7">
    <source>
        <dbReference type="ARBA" id="ARBA00023251"/>
    </source>
</evidence>
<feature type="transmembrane region" description="Helical" evidence="9">
    <location>
        <begin position="15"/>
        <end position="40"/>
    </location>
</feature>
<sequence>MSHPSAAVGAERHRFALPLLLTVQFMLILDSTIIGVALPSMAKHLGFAQQDLPWVTNAYVLLFGGFLLLGGRLTDMFGRRQLFIGALVFFAAASLVGGLATTPGVLLAARSLQGLASAFAAPAALSLVLTVYPDDTPDHQAERGKALTLYGAVSGAGGAAGMILGGLLVTWFGWQAVFYVNVPIALAAAFIAPRILPRTPSAGFSGGFDLPGALTLTGGMSLLVYTLVETDRYSWGSAHTLGFGAAAIVLLALFAVIQTRASNPLVPLGIFKRTVQRGGNLVGAFTTAGIIPSMFFFTLYLQQLRGFSPLRAGLSMVPLALSLVLAATLLVARLIPRIGIKGTAVLGNVLVLSGALLGSRIDGGAFFTQQFFPEVLIGAGGGIVWVCATVGATAFVSQEEAGLASGLFDASIQVGAALGLAVLTTIATNHTHSQVLARASDPVLSGYRWGLVGAAAAEAVALLIALTHLPGRQKPQAQEPAQAADQGADEPVLEA</sequence>
<keyword evidence="12" id="KW-1185">Reference proteome</keyword>
<feature type="transmembrane region" description="Helical" evidence="9">
    <location>
        <begin position="208"/>
        <end position="228"/>
    </location>
</feature>
<dbReference type="RefSeq" id="WP_205359335.1">
    <property type="nucleotide sequence ID" value="NZ_JADKYB010000013.1"/>
</dbReference>
<feature type="transmembrane region" description="Helical" evidence="9">
    <location>
        <begin position="447"/>
        <end position="466"/>
    </location>
</feature>
<feature type="transmembrane region" description="Helical" evidence="9">
    <location>
        <begin position="115"/>
        <end position="134"/>
    </location>
</feature>
<evidence type="ECO:0000259" key="10">
    <source>
        <dbReference type="PROSITE" id="PS50850"/>
    </source>
</evidence>
<dbReference type="InterPro" id="IPR036259">
    <property type="entry name" value="MFS_trans_sf"/>
</dbReference>
<dbReference type="CDD" id="cd17321">
    <property type="entry name" value="MFS_MMR_MDR_like"/>
    <property type="match status" value="1"/>
</dbReference>
<dbReference type="InterPro" id="IPR020846">
    <property type="entry name" value="MFS_dom"/>
</dbReference>
<feature type="domain" description="Major facilitator superfamily (MFS) profile" evidence="10">
    <location>
        <begin position="16"/>
        <end position="473"/>
    </location>
</feature>
<feature type="transmembrane region" description="Helical" evidence="9">
    <location>
        <begin position="178"/>
        <end position="196"/>
    </location>
</feature>
<comment type="caution">
    <text evidence="11">The sequence shown here is derived from an EMBL/GenBank/DDBJ whole genome shotgun (WGS) entry which is preliminary data.</text>
</comment>
<evidence type="ECO:0000256" key="1">
    <source>
        <dbReference type="ARBA" id="ARBA00004651"/>
    </source>
</evidence>
<feature type="transmembrane region" description="Helical" evidence="9">
    <location>
        <begin position="240"/>
        <end position="257"/>
    </location>
</feature>
<keyword evidence="6 9" id="KW-0472">Membrane</keyword>
<feature type="transmembrane region" description="Helical" evidence="9">
    <location>
        <begin position="82"/>
        <end position="109"/>
    </location>
</feature>
<feature type="compositionally biased region" description="Low complexity" evidence="8">
    <location>
        <begin position="474"/>
        <end position="486"/>
    </location>
</feature>
<feature type="transmembrane region" description="Helical" evidence="9">
    <location>
        <begin position="375"/>
        <end position="395"/>
    </location>
</feature>
<dbReference type="PANTHER" id="PTHR42718:SF46">
    <property type="entry name" value="BLR6921 PROTEIN"/>
    <property type="match status" value="1"/>
</dbReference>
<dbReference type="PROSITE" id="PS50850">
    <property type="entry name" value="MFS"/>
    <property type="match status" value="1"/>
</dbReference>
<dbReference type="Gene3D" id="1.20.1720.10">
    <property type="entry name" value="Multidrug resistance protein D"/>
    <property type="match status" value="1"/>
</dbReference>
<comment type="subcellular location">
    <subcellularLocation>
        <location evidence="1">Cell membrane</location>
        <topology evidence="1">Multi-pass membrane protein</topology>
    </subcellularLocation>
</comment>
<feature type="transmembrane region" description="Helical" evidence="9">
    <location>
        <begin position="312"/>
        <end position="332"/>
    </location>
</feature>
<organism evidence="11 12">
    <name type="scientific">Actinacidiphila acididurans</name>
    <dbReference type="NCBI Taxonomy" id="2784346"/>
    <lineage>
        <taxon>Bacteria</taxon>
        <taxon>Bacillati</taxon>
        <taxon>Actinomycetota</taxon>
        <taxon>Actinomycetes</taxon>
        <taxon>Kitasatosporales</taxon>
        <taxon>Streptomycetaceae</taxon>
        <taxon>Actinacidiphila</taxon>
    </lineage>
</organism>
<reference evidence="11 12" key="1">
    <citation type="submission" date="2021-01" db="EMBL/GenBank/DDBJ databases">
        <title>Streptomyces acididurans sp. nov., isolated from a peat swamp forest soil.</title>
        <authorList>
            <person name="Chantavorakit T."/>
            <person name="Duangmal K."/>
        </authorList>
    </citation>
    <scope>NUCLEOTIDE SEQUENCE [LARGE SCALE GENOMIC DNA]</scope>
    <source>
        <strain evidence="11 12">KK5PA1</strain>
    </source>
</reference>